<dbReference type="Proteomes" id="UP001437256">
    <property type="component" value="Unassembled WGS sequence"/>
</dbReference>
<dbReference type="InterPro" id="IPR006581">
    <property type="entry name" value="VPS10"/>
</dbReference>
<evidence type="ECO:0000256" key="5">
    <source>
        <dbReference type="SAM" id="Phobius"/>
    </source>
</evidence>
<dbReference type="Gene3D" id="2.130.10.10">
    <property type="entry name" value="YVTN repeat-like/Quinoprotein amine dehydrogenase"/>
    <property type="match status" value="2"/>
</dbReference>
<keyword evidence="5" id="KW-1133">Transmembrane helix</keyword>
<evidence type="ECO:0000256" key="6">
    <source>
        <dbReference type="SAM" id="SignalP"/>
    </source>
</evidence>
<evidence type="ECO:0000256" key="1">
    <source>
        <dbReference type="ARBA" id="ARBA00004370"/>
    </source>
</evidence>
<comment type="subcellular location">
    <subcellularLocation>
        <location evidence="1">Membrane</location>
    </subcellularLocation>
</comment>
<feature type="transmembrane region" description="Helical" evidence="5">
    <location>
        <begin position="1358"/>
        <end position="1381"/>
    </location>
</feature>
<dbReference type="EMBL" id="JBBXMP010000009">
    <property type="protein sequence ID" value="KAL0069975.1"/>
    <property type="molecule type" value="Genomic_DNA"/>
</dbReference>
<dbReference type="Gene3D" id="2.10.70.80">
    <property type="match status" value="2"/>
</dbReference>
<dbReference type="CDD" id="cd15482">
    <property type="entry name" value="Sialidase_non-viral"/>
    <property type="match status" value="2"/>
</dbReference>
<feature type="domain" description="VPS10" evidence="7">
    <location>
        <begin position="58"/>
        <end position="679"/>
    </location>
</feature>
<keyword evidence="6" id="KW-0732">Signal</keyword>
<keyword evidence="9" id="KW-1185">Reference proteome</keyword>
<comment type="caution">
    <text evidence="8">The sequence shown here is derived from an EMBL/GenBank/DDBJ whole genome shotgun (WGS) entry which is preliminary data.</text>
</comment>
<dbReference type="Gene3D" id="3.30.60.270">
    <property type="match status" value="2"/>
</dbReference>
<proteinExistence type="predicted"/>
<dbReference type="SMART" id="SM00602">
    <property type="entry name" value="VPS10"/>
    <property type="match status" value="2"/>
</dbReference>
<evidence type="ECO:0000259" key="7">
    <source>
        <dbReference type="SMART" id="SM00602"/>
    </source>
</evidence>
<evidence type="ECO:0000256" key="4">
    <source>
        <dbReference type="ARBA" id="ARBA00023180"/>
    </source>
</evidence>
<evidence type="ECO:0000313" key="9">
    <source>
        <dbReference type="Proteomes" id="UP001437256"/>
    </source>
</evidence>
<keyword evidence="4" id="KW-0325">Glycoprotein</keyword>
<dbReference type="Pfam" id="PF15902">
    <property type="entry name" value="Sortilin-Vps10"/>
    <property type="match status" value="2"/>
</dbReference>
<feature type="signal peptide" evidence="6">
    <location>
        <begin position="1"/>
        <end position="32"/>
    </location>
</feature>
<dbReference type="PANTHER" id="PTHR12106">
    <property type="entry name" value="SORTILIN RELATED"/>
    <property type="match status" value="1"/>
</dbReference>
<evidence type="ECO:0000313" key="8">
    <source>
        <dbReference type="EMBL" id="KAL0069975.1"/>
    </source>
</evidence>
<dbReference type="InterPro" id="IPR031777">
    <property type="entry name" value="Sortilin_C"/>
</dbReference>
<feature type="domain" description="VPS10" evidence="7">
    <location>
        <begin position="705"/>
        <end position="1355"/>
    </location>
</feature>
<organism evidence="8 9">
    <name type="scientific">Marasmius tenuissimus</name>
    <dbReference type="NCBI Taxonomy" id="585030"/>
    <lineage>
        <taxon>Eukaryota</taxon>
        <taxon>Fungi</taxon>
        <taxon>Dikarya</taxon>
        <taxon>Basidiomycota</taxon>
        <taxon>Agaricomycotina</taxon>
        <taxon>Agaricomycetes</taxon>
        <taxon>Agaricomycetidae</taxon>
        <taxon>Agaricales</taxon>
        <taxon>Marasmiineae</taxon>
        <taxon>Marasmiaceae</taxon>
        <taxon>Marasmius</taxon>
    </lineage>
</organism>
<evidence type="ECO:0000256" key="3">
    <source>
        <dbReference type="ARBA" id="ARBA00023136"/>
    </source>
</evidence>
<dbReference type="SUPFAM" id="SSF110296">
    <property type="entry name" value="Oligoxyloglucan reducing end-specific cellobiohydrolase"/>
    <property type="match status" value="2"/>
</dbReference>
<dbReference type="InterPro" id="IPR031778">
    <property type="entry name" value="Sortilin_N"/>
</dbReference>
<keyword evidence="3 5" id="KW-0472">Membrane</keyword>
<sequence>MILRGRSSCQRGSELLLLVFFCLNCLLSLTNAQSRPTSTITGFDNLPARLFFFDDSTSAIYFDSMGGTVYVSQDEGKSWNKASDVPEREAVMVIEHPFDNKYAFILTGGNEHYVTEDRGKHWKQFKVPAQLSMSARPLSFHSDPKKYDHILYQGTVCNGSGWGSVCYDETFYTKDMFSETKSLLKHTSRCQFAHSSKEFKHDAHQDLVYCVAKEPTEPSILYSSTDFFVKEKKIEDLGLGSKNARGVIALAIVNKFAVVALHRPQSRDEMLLYVTVDTKTWSHAQFPHASSAMLRENAYTIVESTTHSLAVDVVLHEGQTIGTLFVSNSNGTYFVESLKDTNRNEMGYVDFERVYGVEGVGIANIVSNADAVEGRRAEKQLQSRITFDDGRTWSPLTTGTGHGDLHLHSVTTPHNFGRIFSSPAPGFVMGVGSVSPYLKPYEECDLYLSTDAGLTWDSALKGARKYEFGDSGSIIVAVDDEEVTNKVQFSLDMGKNWHDYQLDMSFRARALTTLPDSTSQKFVLVAQVARQDQGQRGRYAVIFLDFAETRKDKCRDEDYEEWFARPKGQECLMGHKQYYKRRKADVDCYVGDKFTDPVPRTMDCECTDADYECDFNFNLNPETHKCDPAGPEPVPEGVCASPNDEYMGSSGYRKIPGNTCKGGKVKDEKVTKSCKYAQPPEGSVVHTQFDFPGTVVQHAYFKESQTILVRTSNHQIWQSSNEGYSWTQIESGQPIYAFYHHPHSPGRGYLITDQTHMFVTSDNGRQWTRVPVPLPPNIFRAPVLRFQPESDHIIWIGAKGCGGASGEPEGREGCHAEAFYSRDNGRKWEFIEKYVGTCGWAKDSKLNADPTEIICESYADKTGNQPMGGGQKELVVGPAFYQDARKRQRIFESVVGFAKFDEFLVAAQLHPSTNTLELQVSLDGVHFAPGVFPPSMRPETHAYTILESSTKSLFLHMTTSDYPPFGSILKSNSNGTYFVVSLDNVNRNDEGFVDFEKIIGLDGIALVNVVSNADRIGIGHDKRAVGKALQTRITHNDGGTWKPLKAPEQDSLGQKYECNDASCHLQLHGYTDRRDARATFSSPSIVGLIMAVGNVGRSLLPYDECDTFLSRDGGFTWREVRKDAHLWEFGDSGGVLVMVNDEEATDVVLYSTDQGKSWREYKFVGQGERKVRVRYLVTVPSDDSRRFILIGERAGASSKSVAIQVDFSALVTRECVMDPENPNSDDFELWSPSEERNEKCLFGRQTLYHRRTPEANCVLGKKSKQETKIVKRCPCTKTDFECEFNHIRSPSNGSCILSPGTTPLPSTSDMCYSDSLDSDGYWYDRTAYRKIPYSTCEDGDRLDRGAQHSCPGLTGHGWGFWITMIVILPTIFAAMVGMWFYRRSGMARGTIRLPGGDASRSGFRGSSSGGIMDTLASVPWFLLGLGQIAFSWAEEKVDDLKNAMGGGYGRGNRGYRNVPIDEDAQVLRFEDDE</sequence>
<feature type="chain" id="PRO_5045477281" evidence="6">
    <location>
        <begin position="33"/>
        <end position="1473"/>
    </location>
</feature>
<dbReference type="Pfam" id="PF15901">
    <property type="entry name" value="Sortilin_C"/>
    <property type="match status" value="2"/>
</dbReference>
<keyword evidence="5" id="KW-0812">Transmembrane</keyword>
<dbReference type="InterPro" id="IPR050310">
    <property type="entry name" value="VPS10-sortilin"/>
</dbReference>
<reference evidence="8 9" key="1">
    <citation type="submission" date="2024-05" db="EMBL/GenBank/DDBJ databases">
        <title>A draft genome resource for the thread blight pathogen Marasmius tenuissimus strain MS-2.</title>
        <authorList>
            <person name="Yulfo-Soto G.E."/>
            <person name="Baruah I.K."/>
            <person name="Amoako-Attah I."/>
            <person name="Bukari Y."/>
            <person name="Meinhardt L.W."/>
            <person name="Bailey B.A."/>
            <person name="Cohen S.P."/>
        </authorList>
    </citation>
    <scope>NUCLEOTIDE SEQUENCE [LARGE SCALE GENOMIC DNA]</scope>
    <source>
        <strain evidence="8 9">MS-2</strain>
    </source>
</reference>
<gene>
    <name evidence="8" type="primary">VPS10</name>
    <name evidence="8" type="ORF">AAF712_002872</name>
</gene>
<dbReference type="InterPro" id="IPR015943">
    <property type="entry name" value="WD40/YVTN_repeat-like_dom_sf"/>
</dbReference>
<dbReference type="PANTHER" id="PTHR12106:SF27">
    <property type="entry name" value="SORTILIN-RELATED RECEPTOR"/>
    <property type="match status" value="1"/>
</dbReference>
<name>A0ABR3A7K0_9AGAR</name>
<keyword evidence="2" id="KW-0677">Repeat</keyword>
<accession>A0ABR3A7K0</accession>
<evidence type="ECO:0000256" key="2">
    <source>
        <dbReference type="ARBA" id="ARBA00022737"/>
    </source>
</evidence>
<protein>
    <submittedName>
        <fullName evidence="8">Vacuolar protein sorting/targeting protein PEP1</fullName>
    </submittedName>
</protein>